<dbReference type="RefSeq" id="WP_037934558.1">
    <property type="nucleotide sequence ID" value="NZ_JBFADL010000029.1"/>
</dbReference>
<name>A0A081XR96_STRTO</name>
<gene>
    <name evidence="1" type="ORF">BU52_16760</name>
</gene>
<dbReference type="Proteomes" id="UP000028341">
    <property type="component" value="Unassembled WGS sequence"/>
</dbReference>
<proteinExistence type="predicted"/>
<dbReference type="eggNOG" id="ENOG5031IG3">
    <property type="taxonomic scope" value="Bacteria"/>
</dbReference>
<reference evidence="1 2" key="1">
    <citation type="submission" date="2014-02" db="EMBL/GenBank/DDBJ databases">
        <title>The genome announcement of Streptomyces toyocaensis NRRL15009.</title>
        <authorList>
            <person name="Hong H.-J."/>
            <person name="Kwun M.J."/>
        </authorList>
    </citation>
    <scope>NUCLEOTIDE SEQUENCE [LARGE SCALE GENOMIC DNA]</scope>
    <source>
        <strain evidence="1 2">NRRL 15009</strain>
    </source>
</reference>
<keyword evidence="2" id="KW-1185">Reference proteome</keyword>
<sequence length="156" mass="17380">MSDYYDLFLAVDLPPDLPEPTLQELRWLLGQSEAPPVLESADWEPWGGPWQVFAGGSASHSFDGADTSLLVPAVDRPNPDGGVPWALTIRTGIHEDEFGVVMEVVEWLLRQATTQGWVGFLRYSASHGVQHVIRHEGGFDVVDVRNAWKQISRSWS</sequence>
<evidence type="ECO:0000313" key="1">
    <source>
        <dbReference type="EMBL" id="KES06069.1"/>
    </source>
</evidence>
<dbReference type="EMBL" id="JFCB01000013">
    <property type="protein sequence ID" value="KES06069.1"/>
    <property type="molecule type" value="Genomic_DNA"/>
</dbReference>
<dbReference type="AlphaFoldDB" id="A0A081XR96"/>
<dbReference type="OrthoDB" id="4171745at2"/>
<accession>A0A081XR96</accession>
<protein>
    <submittedName>
        <fullName evidence="1">Uncharacterized protein</fullName>
    </submittedName>
</protein>
<comment type="caution">
    <text evidence="1">The sequence shown here is derived from an EMBL/GenBank/DDBJ whole genome shotgun (WGS) entry which is preliminary data.</text>
</comment>
<organism evidence="1 2">
    <name type="scientific">Streptomyces toyocaensis</name>
    <dbReference type="NCBI Taxonomy" id="55952"/>
    <lineage>
        <taxon>Bacteria</taxon>
        <taxon>Bacillati</taxon>
        <taxon>Actinomycetota</taxon>
        <taxon>Actinomycetes</taxon>
        <taxon>Kitasatosporales</taxon>
        <taxon>Streptomycetaceae</taxon>
        <taxon>Streptomyces</taxon>
    </lineage>
</organism>
<evidence type="ECO:0000313" key="2">
    <source>
        <dbReference type="Proteomes" id="UP000028341"/>
    </source>
</evidence>